<evidence type="ECO:0000256" key="6">
    <source>
        <dbReference type="PIRSR" id="PIRSR002419-1"/>
    </source>
</evidence>
<evidence type="ECO:0000256" key="1">
    <source>
        <dbReference type="ARBA" id="ARBA00004141"/>
    </source>
</evidence>
<feature type="transmembrane region" description="Helical" evidence="7">
    <location>
        <begin position="21"/>
        <end position="47"/>
    </location>
</feature>
<dbReference type="PRINTS" id="PR00259">
    <property type="entry name" value="TMFOUR"/>
</dbReference>
<dbReference type="EMBL" id="JARKIK010000064">
    <property type="protein sequence ID" value="KAK8730555.1"/>
    <property type="molecule type" value="Genomic_DNA"/>
</dbReference>
<organism evidence="8 9">
    <name type="scientific">Cherax quadricarinatus</name>
    <name type="common">Australian red claw crayfish</name>
    <dbReference type="NCBI Taxonomy" id="27406"/>
    <lineage>
        <taxon>Eukaryota</taxon>
        <taxon>Metazoa</taxon>
        <taxon>Ecdysozoa</taxon>
        <taxon>Arthropoda</taxon>
        <taxon>Crustacea</taxon>
        <taxon>Multicrustacea</taxon>
        <taxon>Malacostraca</taxon>
        <taxon>Eumalacostraca</taxon>
        <taxon>Eucarida</taxon>
        <taxon>Decapoda</taxon>
        <taxon>Pleocyemata</taxon>
        <taxon>Astacidea</taxon>
        <taxon>Parastacoidea</taxon>
        <taxon>Parastacidae</taxon>
        <taxon>Cherax</taxon>
    </lineage>
</organism>
<keyword evidence="5 7" id="KW-0472">Membrane</keyword>
<dbReference type="PANTHER" id="PTHR19282">
    <property type="entry name" value="TETRASPANIN"/>
    <property type="match status" value="1"/>
</dbReference>
<evidence type="ECO:0000313" key="8">
    <source>
        <dbReference type="EMBL" id="KAK8730555.1"/>
    </source>
</evidence>
<dbReference type="CDD" id="cd03127">
    <property type="entry name" value="tetraspanin_LEL"/>
    <property type="match status" value="1"/>
</dbReference>
<evidence type="ECO:0000256" key="4">
    <source>
        <dbReference type="ARBA" id="ARBA00022989"/>
    </source>
</evidence>
<dbReference type="SUPFAM" id="SSF48652">
    <property type="entry name" value="Tetraspanin"/>
    <property type="match status" value="1"/>
</dbReference>
<proteinExistence type="inferred from homology"/>
<dbReference type="Gene3D" id="1.10.1450.10">
    <property type="entry name" value="Tetraspanin"/>
    <property type="match status" value="1"/>
</dbReference>
<gene>
    <name evidence="8" type="ORF">OTU49_008066</name>
</gene>
<feature type="transmembrane region" description="Helical" evidence="7">
    <location>
        <begin position="214"/>
        <end position="239"/>
    </location>
</feature>
<keyword evidence="9" id="KW-1185">Reference proteome</keyword>
<comment type="subcellular location">
    <subcellularLocation>
        <location evidence="1 7">Membrane</location>
        <topology evidence="1 7">Multi-pass membrane protein</topology>
    </subcellularLocation>
</comment>
<dbReference type="InterPro" id="IPR008952">
    <property type="entry name" value="Tetraspanin_EC2_sf"/>
</dbReference>
<evidence type="ECO:0000313" key="9">
    <source>
        <dbReference type="Proteomes" id="UP001445076"/>
    </source>
</evidence>
<dbReference type="PIRSF" id="PIRSF002419">
    <property type="entry name" value="Tetraspanin"/>
    <property type="match status" value="1"/>
</dbReference>
<evidence type="ECO:0000256" key="5">
    <source>
        <dbReference type="ARBA" id="ARBA00023136"/>
    </source>
</evidence>
<keyword evidence="4 7" id="KW-1133">Transmembrane helix</keyword>
<evidence type="ECO:0000256" key="2">
    <source>
        <dbReference type="ARBA" id="ARBA00006840"/>
    </source>
</evidence>
<dbReference type="InterPro" id="IPR018499">
    <property type="entry name" value="Tetraspanin/Peripherin"/>
</dbReference>
<dbReference type="AlphaFoldDB" id="A0AAW0WT75"/>
<evidence type="ECO:0000256" key="3">
    <source>
        <dbReference type="ARBA" id="ARBA00022692"/>
    </source>
</evidence>
<comment type="caution">
    <text evidence="8">The sequence shown here is derived from an EMBL/GenBank/DDBJ whole genome shotgun (WGS) entry which is preliminary data.</text>
</comment>
<keyword evidence="6" id="KW-1015">Disulfide bond</keyword>
<protein>
    <recommendedName>
        <fullName evidence="7">Tetraspanin</fullName>
    </recommendedName>
</protein>
<accession>A0AAW0WT75</accession>
<comment type="similarity">
    <text evidence="2 7">Belongs to the tetraspanin (TM4SF) family.</text>
</comment>
<dbReference type="PANTHER" id="PTHR19282:SF534">
    <property type="entry name" value="TETRASPANIN FAMILY-RELATED"/>
    <property type="match status" value="1"/>
</dbReference>
<keyword evidence="3 7" id="KW-0812">Transmembrane</keyword>
<reference evidence="8 9" key="1">
    <citation type="journal article" date="2024" name="BMC Genomics">
        <title>Genome assembly of redclaw crayfish (Cherax quadricarinatus) provides insights into its immune adaptation and hypoxia tolerance.</title>
        <authorList>
            <person name="Liu Z."/>
            <person name="Zheng J."/>
            <person name="Li H."/>
            <person name="Fang K."/>
            <person name="Wang S."/>
            <person name="He J."/>
            <person name="Zhou D."/>
            <person name="Weng S."/>
            <person name="Chi M."/>
            <person name="Gu Z."/>
            <person name="He J."/>
            <person name="Li F."/>
            <person name="Wang M."/>
        </authorList>
    </citation>
    <scope>NUCLEOTIDE SEQUENCE [LARGE SCALE GENOMIC DNA]</scope>
    <source>
        <strain evidence="8">ZL_2023a</strain>
    </source>
</reference>
<sequence>MDRRPNYRYSGVGGSPGEVKCLTLTIITFNVIFAVLGATMVSLAFWITLDTTFKYWIRDLGMQHFWVGVYVLMAAGVLVMLQAFCGICGAFQRKGRMLIMSCICMGVCFLLELGGAAYMLTNGIRGSHIENWLRHRFYYLISVSDYDERSSRIMNIIQEWVGCCGSTGVLDYVRWNKVIPYTCYNPVTGNAWYVDGYGYMGCVRGFTRFLETKAAWIASVALFLAFFQICCFVAAFYLIRLKRDYQKSQDFLDSR</sequence>
<feature type="transmembrane region" description="Helical" evidence="7">
    <location>
        <begin position="98"/>
        <end position="120"/>
    </location>
</feature>
<feature type="disulfide bond" evidence="6">
    <location>
        <begin position="164"/>
        <end position="183"/>
    </location>
</feature>
<dbReference type="Pfam" id="PF00335">
    <property type="entry name" value="Tetraspanin"/>
    <property type="match status" value="1"/>
</dbReference>
<dbReference type="GO" id="GO:0005886">
    <property type="term" value="C:plasma membrane"/>
    <property type="evidence" value="ECO:0007669"/>
    <property type="project" value="TreeGrafter"/>
</dbReference>
<name>A0AAW0WT75_CHEQU</name>
<dbReference type="InterPro" id="IPR000301">
    <property type="entry name" value="Tetraspanin_animals"/>
</dbReference>
<dbReference type="Proteomes" id="UP001445076">
    <property type="component" value="Unassembled WGS sequence"/>
</dbReference>
<evidence type="ECO:0000256" key="7">
    <source>
        <dbReference type="RuleBase" id="RU361218"/>
    </source>
</evidence>
<feature type="transmembrane region" description="Helical" evidence="7">
    <location>
        <begin position="67"/>
        <end position="91"/>
    </location>
</feature>